<evidence type="ECO:0000313" key="2">
    <source>
        <dbReference type="Proteomes" id="UP000029228"/>
    </source>
</evidence>
<dbReference type="AlphaFoldDB" id="A0A090SC38"/>
<gene>
    <name evidence="1" type="ORF">JCM19235_5661</name>
</gene>
<keyword evidence="2" id="KW-1185">Reference proteome</keyword>
<dbReference type="EMBL" id="BBMR01000001">
    <property type="protein sequence ID" value="GAL17112.1"/>
    <property type="molecule type" value="Genomic_DNA"/>
</dbReference>
<comment type="caution">
    <text evidence="1">The sequence shown here is derived from an EMBL/GenBank/DDBJ whole genome shotgun (WGS) entry which is preliminary data.</text>
</comment>
<accession>A0A090SC38</accession>
<reference evidence="1 2" key="1">
    <citation type="submission" date="2014-09" db="EMBL/GenBank/DDBJ databases">
        <title>Vibrio maritimus JCM 19235. (C45) whole genome shotgun sequence.</title>
        <authorList>
            <person name="Sawabe T."/>
            <person name="Meirelles P."/>
            <person name="Nakanishi M."/>
            <person name="Sayaka M."/>
            <person name="Hattori M."/>
            <person name="Ohkuma M."/>
        </authorList>
    </citation>
    <scope>NUCLEOTIDE SEQUENCE [LARGE SCALE GENOMIC DNA]</scope>
    <source>
        <strain evidence="2">JCM19235</strain>
    </source>
</reference>
<name>A0A090SC38_9VIBR</name>
<sequence length="126" mass="14593">MSENDVKSFVYQWFAAFDHQRESGYFVNRIATPVKMQYPGTPIASIEDFLAWYQGVTDNIVWNSHNIVSMDVQGDQQSGWMVSYDVRWKARSKNNESYDMIVHQELKVIRVGDALKLAKLEAKVVE</sequence>
<dbReference type="SUPFAM" id="SSF54427">
    <property type="entry name" value="NTF2-like"/>
    <property type="match status" value="1"/>
</dbReference>
<evidence type="ECO:0008006" key="3">
    <source>
        <dbReference type="Google" id="ProtNLM"/>
    </source>
</evidence>
<dbReference type="Proteomes" id="UP000029228">
    <property type="component" value="Unassembled WGS sequence"/>
</dbReference>
<dbReference type="STRING" id="990268.JCM19235_5661"/>
<organism evidence="1 2">
    <name type="scientific">Vibrio maritimus</name>
    <dbReference type="NCBI Taxonomy" id="990268"/>
    <lineage>
        <taxon>Bacteria</taxon>
        <taxon>Pseudomonadati</taxon>
        <taxon>Pseudomonadota</taxon>
        <taxon>Gammaproteobacteria</taxon>
        <taxon>Vibrionales</taxon>
        <taxon>Vibrionaceae</taxon>
        <taxon>Vibrio</taxon>
    </lineage>
</organism>
<evidence type="ECO:0000313" key="1">
    <source>
        <dbReference type="EMBL" id="GAL17112.1"/>
    </source>
</evidence>
<protein>
    <recommendedName>
        <fullName evidence="3">SnoaL-like domain-containing protein</fullName>
    </recommendedName>
</protein>
<dbReference type="InterPro" id="IPR032710">
    <property type="entry name" value="NTF2-like_dom_sf"/>
</dbReference>
<proteinExistence type="predicted"/>